<name>A0A833PLJ3_ACIBZ</name>
<evidence type="ECO:0000313" key="3">
    <source>
        <dbReference type="Proteomes" id="UP000490535"/>
    </source>
</evidence>
<dbReference type="Proteomes" id="UP000490535">
    <property type="component" value="Unassembled WGS sequence"/>
</dbReference>
<evidence type="ECO:0008006" key="4">
    <source>
        <dbReference type="Google" id="ProtNLM"/>
    </source>
</evidence>
<feature type="transmembrane region" description="Helical" evidence="1">
    <location>
        <begin position="20"/>
        <end position="39"/>
    </location>
</feature>
<keyword evidence="1" id="KW-1133">Transmembrane helix</keyword>
<evidence type="ECO:0000256" key="1">
    <source>
        <dbReference type="SAM" id="Phobius"/>
    </source>
</evidence>
<proteinExistence type="predicted"/>
<accession>A0A833PLJ3</accession>
<reference evidence="3" key="1">
    <citation type="journal article" date="2020" name="MBio">
        <title>Horizontal gene transfer to a defensive symbiont with a reduced genome amongst a multipartite beetle microbiome.</title>
        <authorList>
            <person name="Waterworth S.C."/>
            <person name="Florez L.V."/>
            <person name="Rees E.R."/>
            <person name="Hertweck C."/>
            <person name="Kaltenpoth M."/>
            <person name="Kwan J.C."/>
        </authorList>
    </citation>
    <scope>NUCLEOTIDE SEQUENCE [LARGE SCALE GENOMIC DNA]</scope>
</reference>
<protein>
    <recommendedName>
        <fullName evidence="4">Chromate transporter</fullName>
    </recommendedName>
</protein>
<gene>
    <name evidence="2" type="ORF">GAK29_00045</name>
</gene>
<comment type="caution">
    <text evidence="2">The sequence shown here is derived from an EMBL/GenBank/DDBJ whole genome shotgun (WGS) entry which is preliminary data.</text>
</comment>
<evidence type="ECO:0000313" key="2">
    <source>
        <dbReference type="EMBL" id="KAF1028410.1"/>
    </source>
</evidence>
<keyword evidence="1" id="KW-0812">Transmembrane</keyword>
<dbReference type="AlphaFoldDB" id="A0A833PLJ3"/>
<dbReference type="EMBL" id="WNDP01000001">
    <property type="protein sequence ID" value="KAF1028410.1"/>
    <property type="molecule type" value="Genomic_DNA"/>
</dbReference>
<keyword evidence="1" id="KW-0472">Membrane</keyword>
<organism evidence="2 3">
    <name type="scientific">Acinetobacter bereziniae</name>
    <name type="common">Acinetobacter genomosp. 10</name>
    <dbReference type="NCBI Taxonomy" id="106648"/>
    <lineage>
        <taxon>Bacteria</taxon>
        <taxon>Pseudomonadati</taxon>
        <taxon>Pseudomonadota</taxon>
        <taxon>Gammaproteobacteria</taxon>
        <taxon>Moraxellales</taxon>
        <taxon>Moraxellaceae</taxon>
        <taxon>Acinetobacter</taxon>
    </lineage>
</organism>
<sequence length="48" mass="5278">MNSEAMPMEQAIETPNCKALFLGFMKLGLMGFGGVLPLAHRLIVEDQK</sequence>